<dbReference type="Pfam" id="PF00990">
    <property type="entry name" value="GGDEF"/>
    <property type="match status" value="1"/>
</dbReference>
<dbReference type="InterPro" id="IPR043128">
    <property type="entry name" value="Rev_trsase/Diguanyl_cyclase"/>
</dbReference>
<dbReference type="InterPro" id="IPR007894">
    <property type="entry name" value="MASE2"/>
</dbReference>
<dbReference type="InterPro" id="IPR029787">
    <property type="entry name" value="Nucleotide_cyclase"/>
</dbReference>
<keyword evidence="3" id="KW-0472">Membrane</keyword>
<dbReference type="Proteomes" id="UP000826462">
    <property type="component" value="Chromosome 2"/>
</dbReference>
<name>A0ABX8UWF5_9BURK</name>
<evidence type="ECO:0000259" key="4">
    <source>
        <dbReference type="PROSITE" id="PS50887"/>
    </source>
</evidence>
<gene>
    <name evidence="5" type="ORF">KZJ38_29900</name>
</gene>
<dbReference type="Gene3D" id="3.30.70.270">
    <property type="match status" value="1"/>
</dbReference>
<keyword evidence="3" id="KW-0812">Transmembrane</keyword>
<keyword evidence="6" id="KW-1185">Reference proteome</keyword>
<dbReference type="GO" id="GO:0052621">
    <property type="term" value="F:diguanylate cyclase activity"/>
    <property type="evidence" value="ECO:0007669"/>
    <property type="project" value="UniProtKB-EC"/>
</dbReference>
<keyword evidence="3" id="KW-1133">Transmembrane helix</keyword>
<dbReference type="PROSITE" id="PS50887">
    <property type="entry name" value="GGDEF"/>
    <property type="match status" value="1"/>
</dbReference>
<proteinExistence type="predicted"/>
<keyword evidence="5" id="KW-0808">Transferase</keyword>
<dbReference type="SMART" id="SM00267">
    <property type="entry name" value="GGDEF"/>
    <property type="match status" value="1"/>
</dbReference>
<evidence type="ECO:0000313" key="5">
    <source>
        <dbReference type="EMBL" id="QYD71260.1"/>
    </source>
</evidence>
<evidence type="ECO:0000313" key="6">
    <source>
        <dbReference type="Proteomes" id="UP000826462"/>
    </source>
</evidence>
<dbReference type="PANTHER" id="PTHR45138:SF24">
    <property type="entry name" value="DIGUANYLATE CYCLASE DGCC-RELATED"/>
    <property type="match status" value="1"/>
</dbReference>
<organism evidence="5 6">
    <name type="scientific">Paraburkholderia edwinii</name>
    <dbReference type="NCBI Taxonomy" id="2861782"/>
    <lineage>
        <taxon>Bacteria</taxon>
        <taxon>Pseudomonadati</taxon>
        <taxon>Pseudomonadota</taxon>
        <taxon>Betaproteobacteria</taxon>
        <taxon>Burkholderiales</taxon>
        <taxon>Burkholderiaceae</taxon>
        <taxon>Paraburkholderia</taxon>
    </lineage>
</organism>
<dbReference type="RefSeq" id="WP_219800691.1">
    <property type="nucleotide sequence ID" value="NZ_CP080096.1"/>
</dbReference>
<feature type="region of interest" description="Disordered" evidence="2">
    <location>
        <begin position="1"/>
        <end position="20"/>
    </location>
</feature>
<reference evidence="5 6" key="1">
    <citation type="submission" date="2021-07" db="EMBL/GenBank/DDBJ databases">
        <title>Paraburkholderia edwinii protects Aspergillus sp. from phenazines by acting as a toxin sponge.</title>
        <authorList>
            <person name="Dahlstrom K.M."/>
            <person name="Newman D.K."/>
        </authorList>
    </citation>
    <scope>NUCLEOTIDE SEQUENCE [LARGE SCALE GENOMIC DNA]</scope>
    <source>
        <strain evidence="5 6">Pe01</strain>
    </source>
</reference>
<sequence>MASETDRTTDRTTDKAAADQAADSMAGKGARFVERNYRLRIVGLGLGFLCVGSVLLGQQRGIAMWSLAVFHGIVWPHVARRAALACVVPYRGERLNLMIDSVFGGFWIVAMQFNVLPSVVILVMLSMDNIAADGVRFFARGIAAHLAGVAIGAAVLGLTFTPMSTMATIVASLPLLIVYPISLGWAMYRMSQKLAARTREFEHLSRTDGLTRLWNRRHWEGQLALEFERCRANGYASCLLLIDLDHFKKINDTLGHPAGDAVLVAFAGMLRSHFRAGDSIGRYGGEEFGVVLPGATLRETQAIAKELLLRVREQAREPDALCPCTISAGIAQLTVDMPDYHTWLLEADRSLYQAKAQGRDRIVVAGGAGAAGAAVAASAAGFVNVKAGVRP</sequence>
<feature type="compositionally biased region" description="Basic and acidic residues" evidence="2">
    <location>
        <begin position="1"/>
        <end position="17"/>
    </location>
</feature>
<dbReference type="EMBL" id="CP080096">
    <property type="protein sequence ID" value="QYD71260.1"/>
    <property type="molecule type" value="Genomic_DNA"/>
</dbReference>
<dbReference type="InterPro" id="IPR050469">
    <property type="entry name" value="Diguanylate_Cyclase"/>
</dbReference>
<evidence type="ECO:0000256" key="2">
    <source>
        <dbReference type="SAM" id="MobiDB-lite"/>
    </source>
</evidence>
<feature type="transmembrane region" description="Helical" evidence="3">
    <location>
        <begin position="102"/>
        <end position="125"/>
    </location>
</feature>
<evidence type="ECO:0000256" key="1">
    <source>
        <dbReference type="ARBA" id="ARBA00012528"/>
    </source>
</evidence>
<accession>A0ABX8UWF5</accession>
<dbReference type="SUPFAM" id="SSF55073">
    <property type="entry name" value="Nucleotide cyclase"/>
    <property type="match status" value="1"/>
</dbReference>
<dbReference type="CDD" id="cd01949">
    <property type="entry name" value="GGDEF"/>
    <property type="match status" value="1"/>
</dbReference>
<dbReference type="NCBIfam" id="TIGR00254">
    <property type="entry name" value="GGDEF"/>
    <property type="match status" value="1"/>
</dbReference>
<dbReference type="PANTHER" id="PTHR45138">
    <property type="entry name" value="REGULATORY COMPONENTS OF SENSORY TRANSDUCTION SYSTEM"/>
    <property type="match status" value="1"/>
</dbReference>
<feature type="transmembrane region" description="Helical" evidence="3">
    <location>
        <begin position="362"/>
        <end position="383"/>
    </location>
</feature>
<dbReference type="Pfam" id="PF05230">
    <property type="entry name" value="MASE2"/>
    <property type="match status" value="1"/>
</dbReference>
<keyword evidence="5" id="KW-0548">Nucleotidyltransferase</keyword>
<evidence type="ECO:0000256" key="3">
    <source>
        <dbReference type="SAM" id="Phobius"/>
    </source>
</evidence>
<feature type="domain" description="GGDEF" evidence="4">
    <location>
        <begin position="235"/>
        <end position="367"/>
    </location>
</feature>
<feature type="transmembrane region" description="Helical" evidence="3">
    <location>
        <begin position="37"/>
        <end position="56"/>
    </location>
</feature>
<dbReference type="EC" id="2.7.7.65" evidence="1"/>
<protein>
    <recommendedName>
        <fullName evidence="1">diguanylate cyclase</fullName>
        <ecNumber evidence="1">2.7.7.65</ecNumber>
    </recommendedName>
</protein>
<feature type="transmembrane region" description="Helical" evidence="3">
    <location>
        <begin position="137"/>
        <end position="160"/>
    </location>
</feature>
<feature type="transmembrane region" description="Helical" evidence="3">
    <location>
        <begin position="166"/>
        <end position="188"/>
    </location>
</feature>
<dbReference type="InterPro" id="IPR000160">
    <property type="entry name" value="GGDEF_dom"/>
</dbReference>